<accession>A0A6J4M8G9</accession>
<feature type="region of interest" description="Disordered" evidence="1">
    <location>
        <begin position="1"/>
        <end position="28"/>
    </location>
</feature>
<evidence type="ECO:0000256" key="1">
    <source>
        <dbReference type="SAM" id="MobiDB-lite"/>
    </source>
</evidence>
<feature type="non-terminal residue" evidence="2">
    <location>
        <position position="28"/>
    </location>
</feature>
<reference evidence="2" key="1">
    <citation type="submission" date="2020-02" db="EMBL/GenBank/DDBJ databases">
        <authorList>
            <person name="Meier V. D."/>
        </authorList>
    </citation>
    <scope>NUCLEOTIDE SEQUENCE</scope>
    <source>
        <strain evidence="2">AVDCRST_MAG40</strain>
    </source>
</reference>
<protein>
    <submittedName>
        <fullName evidence="2">Uncharacterized protein</fullName>
    </submittedName>
</protein>
<feature type="non-terminal residue" evidence="2">
    <location>
        <position position="1"/>
    </location>
</feature>
<organism evidence="2">
    <name type="scientific">uncultured Gemmatimonadaceae bacterium</name>
    <dbReference type="NCBI Taxonomy" id="246130"/>
    <lineage>
        <taxon>Bacteria</taxon>
        <taxon>Pseudomonadati</taxon>
        <taxon>Gemmatimonadota</taxon>
        <taxon>Gemmatimonadia</taxon>
        <taxon>Gemmatimonadales</taxon>
        <taxon>Gemmatimonadaceae</taxon>
        <taxon>environmental samples</taxon>
    </lineage>
</organism>
<dbReference type="AlphaFoldDB" id="A0A6J4M8G9"/>
<dbReference type="EMBL" id="CADCTX010000820">
    <property type="protein sequence ID" value="CAA9352770.1"/>
    <property type="molecule type" value="Genomic_DNA"/>
</dbReference>
<proteinExistence type="predicted"/>
<gene>
    <name evidence="2" type="ORF">AVDCRST_MAG40-2993</name>
</gene>
<sequence>ARRSAPATGPRSAAPTTRSARRCGANSR</sequence>
<evidence type="ECO:0000313" key="2">
    <source>
        <dbReference type="EMBL" id="CAA9352770.1"/>
    </source>
</evidence>
<name>A0A6J4M8G9_9BACT</name>